<sequence>MYNFLKSIVKNLVPKKIIIKYEDKFRMLLKPLYSGENHECNICYTKLKMFVSLENGDLLCPVCGSLPRTRRLNLLLESEFLFPNVTFLDFSPSRMLYKKWKRRKDINYFPTDFENEFLSDYRYDITKIHTEDEKFDLIVCYHILEHIIDDNKAISELYRVTKNGGKALIQTPFKTGETYEDFSKTTEEEKLKYFGQKDHVRIYSVSGLEKRLQNAGFKTNVNVLEKSDYYGFSQNETIIFCEK</sequence>
<dbReference type="GO" id="GO:0008168">
    <property type="term" value="F:methyltransferase activity"/>
    <property type="evidence" value="ECO:0007669"/>
    <property type="project" value="UniProtKB-KW"/>
</dbReference>
<name>A0A101CHG5_9FLAO</name>
<dbReference type="GO" id="GO:0032259">
    <property type="term" value="P:methylation"/>
    <property type="evidence" value="ECO:0007669"/>
    <property type="project" value="UniProtKB-KW"/>
</dbReference>
<dbReference type="Pfam" id="PF13489">
    <property type="entry name" value="Methyltransf_23"/>
    <property type="match status" value="1"/>
</dbReference>
<reference evidence="1 2" key="1">
    <citation type="submission" date="2015-10" db="EMBL/GenBank/DDBJ databases">
        <title>Genome sequence of Chryseobacterium greenlandense.</title>
        <authorList>
            <person name="Newman J."/>
            <person name="Fischer K."/>
            <person name="Miller J."/>
        </authorList>
    </citation>
    <scope>NUCLEOTIDE SEQUENCE [LARGE SCALE GENOMIC DNA]</scope>
    <source>
        <strain evidence="1 2">UMB34</strain>
    </source>
</reference>
<proteinExistence type="predicted"/>
<dbReference type="InterPro" id="IPR029063">
    <property type="entry name" value="SAM-dependent_MTases_sf"/>
</dbReference>
<dbReference type="AlphaFoldDB" id="A0A101CHG5"/>
<dbReference type="Gene3D" id="3.40.50.150">
    <property type="entry name" value="Vaccinia Virus protein VP39"/>
    <property type="match status" value="1"/>
</dbReference>
<evidence type="ECO:0000313" key="1">
    <source>
        <dbReference type="EMBL" id="KUJ56285.1"/>
    </source>
</evidence>
<accession>A0A101CHG5</accession>
<dbReference type="Proteomes" id="UP000054388">
    <property type="component" value="Unassembled WGS sequence"/>
</dbReference>
<dbReference type="RefSeq" id="WP_059136284.1">
    <property type="nucleotide sequence ID" value="NZ_LMAI01000004.1"/>
</dbReference>
<protein>
    <submittedName>
        <fullName evidence="1">Methyltransferase</fullName>
    </submittedName>
</protein>
<gene>
    <name evidence="1" type="ORF">AR686_06860</name>
</gene>
<comment type="caution">
    <text evidence="1">The sequence shown here is derived from an EMBL/GenBank/DDBJ whole genome shotgun (WGS) entry which is preliminary data.</text>
</comment>
<keyword evidence="1" id="KW-0489">Methyltransferase</keyword>
<keyword evidence="1" id="KW-0808">Transferase</keyword>
<organism evidence="1 2">
    <name type="scientific">Chryseobacterium aquaticum subsp. greenlandense</name>
    <dbReference type="NCBI Taxonomy" id="345663"/>
    <lineage>
        <taxon>Bacteria</taxon>
        <taxon>Pseudomonadati</taxon>
        <taxon>Bacteroidota</taxon>
        <taxon>Flavobacteriia</taxon>
        <taxon>Flavobacteriales</taxon>
        <taxon>Weeksellaceae</taxon>
        <taxon>Chryseobacterium group</taxon>
        <taxon>Chryseobacterium</taxon>
    </lineage>
</organism>
<evidence type="ECO:0000313" key="2">
    <source>
        <dbReference type="Proteomes" id="UP000054388"/>
    </source>
</evidence>
<dbReference type="EMBL" id="LMAI01000004">
    <property type="protein sequence ID" value="KUJ56285.1"/>
    <property type="molecule type" value="Genomic_DNA"/>
</dbReference>
<dbReference type="SUPFAM" id="SSF53335">
    <property type="entry name" value="S-adenosyl-L-methionine-dependent methyltransferases"/>
    <property type="match status" value="1"/>
</dbReference>